<evidence type="ECO:0000256" key="1">
    <source>
        <dbReference type="SAM" id="Phobius"/>
    </source>
</evidence>
<keyword evidence="1" id="KW-1133">Transmembrane helix</keyword>
<dbReference type="EMBL" id="JAZDDF010000001">
    <property type="protein sequence ID" value="MEE1971527.1"/>
    <property type="molecule type" value="Genomic_DNA"/>
</dbReference>
<keyword evidence="3" id="KW-1185">Reference proteome</keyword>
<evidence type="ECO:0000313" key="3">
    <source>
        <dbReference type="Proteomes" id="UP001343698"/>
    </source>
</evidence>
<keyword evidence="1" id="KW-0812">Transmembrane</keyword>
<comment type="caution">
    <text evidence="2">The sequence shown here is derived from an EMBL/GenBank/DDBJ whole genome shotgun (WGS) entry which is preliminary data.</text>
</comment>
<gene>
    <name evidence="2" type="ORF">V1H85_03670</name>
</gene>
<sequence>MKRLKKGMIEVLKFLCMFVVLGMQTILQGSWSSNGPNQKAA</sequence>
<dbReference type="RefSeq" id="WP_272636017.1">
    <property type="nucleotide sequence ID" value="NZ_JAZDDF010000001.1"/>
</dbReference>
<name>A0ABU7IEZ6_9FLAO</name>
<dbReference type="Proteomes" id="UP001343698">
    <property type="component" value="Unassembled WGS sequence"/>
</dbReference>
<accession>A0ABU7IEZ6</accession>
<proteinExistence type="predicted"/>
<reference evidence="2 3" key="1">
    <citation type="submission" date="2024-01" db="EMBL/GenBank/DDBJ databases">
        <title>Maribacter spp. originated from different algae showed divergent polysaccharides utilization ability.</title>
        <authorList>
            <person name="Wang H."/>
            <person name="Wu Y."/>
        </authorList>
    </citation>
    <scope>NUCLEOTIDE SEQUENCE [LARGE SCALE GENOMIC DNA]</scope>
    <source>
        <strain evidence="2 3">KPT27_14</strain>
    </source>
</reference>
<evidence type="ECO:0000313" key="2">
    <source>
        <dbReference type="EMBL" id="MEE1971527.1"/>
    </source>
</evidence>
<feature type="transmembrane region" description="Helical" evidence="1">
    <location>
        <begin position="12"/>
        <end position="31"/>
    </location>
</feature>
<organism evidence="2 3">
    <name type="scientific">Maribacter flavus</name>
    <dbReference type="NCBI Taxonomy" id="1658664"/>
    <lineage>
        <taxon>Bacteria</taxon>
        <taxon>Pseudomonadati</taxon>
        <taxon>Bacteroidota</taxon>
        <taxon>Flavobacteriia</taxon>
        <taxon>Flavobacteriales</taxon>
        <taxon>Flavobacteriaceae</taxon>
        <taxon>Maribacter</taxon>
    </lineage>
</organism>
<keyword evidence="1" id="KW-0472">Membrane</keyword>
<protein>
    <submittedName>
        <fullName evidence="2">Uncharacterized protein</fullName>
    </submittedName>
</protein>